<feature type="non-terminal residue" evidence="2">
    <location>
        <position position="192"/>
    </location>
</feature>
<protein>
    <recommendedName>
        <fullName evidence="3">FYVE zinc finger domain-containing protein</fullName>
    </recommendedName>
</protein>
<organism evidence="2">
    <name type="scientific">Aquarana catesbeiana</name>
    <name type="common">American bullfrog</name>
    <name type="synonym">Rana catesbeiana</name>
    <dbReference type="NCBI Taxonomy" id="8400"/>
    <lineage>
        <taxon>Eukaryota</taxon>
        <taxon>Metazoa</taxon>
        <taxon>Chordata</taxon>
        <taxon>Craniata</taxon>
        <taxon>Vertebrata</taxon>
        <taxon>Euteleostomi</taxon>
        <taxon>Amphibia</taxon>
        <taxon>Batrachia</taxon>
        <taxon>Anura</taxon>
        <taxon>Neobatrachia</taxon>
        <taxon>Ranoidea</taxon>
        <taxon>Ranidae</taxon>
        <taxon>Aquarana</taxon>
    </lineage>
</organism>
<reference evidence="2" key="1">
    <citation type="submission" date="2017-08" db="EMBL/GenBank/DDBJ databases">
        <title>Assembly of the North American Bullfrog Genome.</title>
        <authorList>
            <person name="Warren R.L."/>
            <person name="Vandervalk B.P."/>
            <person name="Kucuk E."/>
            <person name="Birol I."/>
            <person name="Helbing C."/>
            <person name="Pandoh P."/>
            <person name="Behsaz B."/>
            <person name="Mohamadi H."/>
            <person name="Chu J."/>
            <person name="Jackman S."/>
            <person name="Hammond S.A."/>
            <person name="Veldhoen N."/>
            <person name="Kirk H."/>
            <person name="Zhao Y."/>
            <person name="Coope R."/>
            <person name="Pleasance S."/>
            <person name="Moore R."/>
            <person name="Holt R."/>
        </authorList>
    </citation>
    <scope>NUCLEOTIDE SEQUENCE</scope>
    <source>
        <strain evidence="2">Bruno</strain>
        <tissue evidence="2">Liver</tissue>
    </source>
</reference>
<name>A0A2G9RV41_AQUCT</name>
<evidence type="ECO:0008006" key="3">
    <source>
        <dbReference type="Google" id="ProtNLM"/>
    </source>
</evidence>
<dbReference type="PANTHER" id="PTHR46603">
    <property type="entry name" value="ABSCISSION/NOCUT CHECKPOINT REGULATOR"/>
    <property type="match status" value="1"/>
</dbReference>
<dbReference type="GO" id="GO:0044878">
    <property type="term" value="P:mitotic cytokinesis checkpoint signaling"/>
    <property type="evidence" value="ECO:0007669"/>
    <property type="project" value="TreeGrafter"/>
</dbReference>
<dbReference type="SUPFAM" id="SSF57845">
    <property type="entry name" value="B-box zinc-binding domain"/>
    <property type="match status" value="1"/>
</dbReference>
<gene>
    <name evidence="2" type="ORF">AB205_0004670</name>
</gene>
<dbReference type="InterPro" id="IPR044553">
    <property type="entry name" value="Bbox1_ANCHR"/>
</dbReference>
<dbReference type="GO" id="GO:0032266">
    <property type="term" value="F:phosphatidylinositol-3-phosphate binding"/>
    <property type="evidence" value="ECO:0007669"/>
    <property type="project" value="TreeGrafter"/>
</dbReference>
<accession>A0A2G9RV41</accession>
<dbReference type="PANTHER" id="PTHR46603:SF1">
    <property type="entry name" value="ABSCISSION_NOCUT CHECKPOINT REGULATOR"/>
    <property type="match status" value="1"/>
</dbReference>
<dbReference type="GO" id="GO:0009838">
    <property type="term" value="P:abscission"/>
    <property type="evidence" value="ECO:0007669"/>
    <property type="project" value="TreeGrafter"/>
</dbReference>
<dbReference type="EMBL" id="KV930830">
    <property type="protein sequence ID" value="PIO31083.1"/>
    <property type="molecule type" value="Genomic_DNA"/>
</dbReference>
<dbReference type="GO" id="GO:0005813">
    <property type="term" value="C:centrosome"/>
    <property type="evidence" value="ECO:0007669"/>
    <property type="project" value="TreeGrafter"/>
</dbReference>
<sequence>FSVPPVNNLNKVDQVDSQNDINHELDAEYLEQEKDRILREAAAELQDENTRQEKMLEIAKRLAALQGKDPDKVTVDNIKLPDSDEETEEEGIQRILKQLAEETALDEASGYNILPEHRRTEDTKGSVQVANKLPSSRMHKLPAQNPPDRSTAVKAQVADSDEEELPWCCICNEDAVLRCHGCDDDLYCKRCF</sequence>
<dbReference type="CDD" id="cd19817">
    <property type="entry name" value="Bbox1_ANCHR-like"/>
    <property type="match status" value="1"/>
</dbReference>
<dbReference type="Pfam" id="PF22586">
    <property type="entry name" value="ANCHR-like_BBOX"/>
    <property type="match status" value="1"/>
</dbReference>
<dbReference type="AlphaFoldDB" id="A0A2G9RV41"/>
<dbReference type="OrthoDB" id="5407799at2759"/>
<proteinExistence type="predicted"/>
<feature type="region of interest" description="Disordered" evidence="1">
    <location>
        <begin position="1"/>
        <end position="20"/>
    </location>
</feature>
<evidence type="ECO:0000256" key="1">
    <source>
        <dbReference type="SAM" id="MobiDB-lite"/>
    </source>
</evidence>
<feature type="non-terminal residue" evidence="2">
    <location>
        <position position="1"/>
    </location>
</feature>
<dbReference type="GO" id="GO:0030496">
    <property type="term" value="C:midbody"/>
    <property type="evidence" value="ECO:0007669"/>
    <property type="project" value="TreeGrafter"/>
</dbReference>
<feature type="region of interest" description="Disordered" evidence="1">
    <location>
        <begin position="116"/>
        <end position="157"/>
    </location>
</feature>
<dbReference type="GO" id="GO:0032154">
    <property type="term" value="C:cleavage furrow"/>
    <property type="evidence" value="ECO:0007669"/>
    <property type="project" value="TreeGrafter"/>
</dbReference>
<evidence type="ECO:0000313" key="2">
    <source>
        <dbReference type="EMBL" id="PIO31083.1"/>
    </source>
</evidence>